<feature type="compositionally biased region" description="Basic residues" evidence="4">
    <location>
        <begin position="392"/>
        <end position="408"/>
    </location>
</feature>
<dbReference type="EMBL" id="JAUESC010000384">
    <property type="protein sequence ID" value="KAK0582526.1"/>
    <property type="molecule type" value="Genomic_DNA"/>
</dbReference>
<feature type="compositionally biased region" description="Polar residues" evidence="4">
    <location>
        <begin position="425"/>
        <end position="434"/>
    </location>
</feature>
<dbReference type="PANTHER" id="PTHR48449">
    <property type="entry name" value="DUF1985 DOMAIN-CONTAINING PROTEIN"/>
    <property type="match status" value="1"/>
</dbReference>
<keyword evidence="3" id="KW-0378">Hydrolase</keyword>
<proteinExistence type="inferred from homology"/>
<evidence type="ECO:0000256" key="4">
    <source>
        <dbReference type="SAM" id="MobiDB-lite"/>
    </source>
</evidence>
<evidence type="ECO:0000313" key="6">
    <source>
        <dbReference type="EMBL" id="KAK0582526.1"/>
    </source>
</evidence>
<dbReference type="InterPro" id="IPR015410">
    <property type="entry name" value="DUF1985"/>
</dbReference>
<dbReference type="InterPro" id="IPR038765">
    <property type="entry name" value="Papain-like_cys_pep_sf"/>
</dbReference>
<evidence type="ECO:0000313" key="7">
    <source>
        <dbReference type="EMBL" id="KAK0593974.1"/>
    </source>
</evidence>
<gene>
    <name evidence="7" type="ORF">LWI29_014544</name>
    <name evidence="6" type="ORF">LWI29_026594</name>
</gene>
<dbReference type="GO" id="GO:0006508">
    <property type="term" value="P:proteolysis"/>
    <property type="evidence" value="ECO:0007669"/>
    <property type="project" value="UniProtKB-KW"/>
</dbReference>
<feature type="compositionally biased region" description="Acidic residues" evidence="4">
    <location>
        <begin position="578"/>
        <end position="595"/>
    </location>
</feature>
<feature type="compositionally biased region" description="Polar residues" evidence="4">
    <location>
        <begin position="863"/>
        <end position="872"/>
    </location>
</feature>
<keyword evidence="8" id="KW-1185">Reference proteome</keyword>
<dbReference type="PROSITE" id="PS50600">
    <property type="entry name" value="ULP_PROTEASE"/>
    <property type="match status" value="1"/>
</dbReference>
<feature type="compositionally biased region" description="Basic and acidic residues" evidence="4">
    <location>
        <begin position="409"/>
        <end position="418"/>
    </location>
</feature>
<feature type="compositionally biased region" description="Basic and acidic residues" evidence="4">
    <location>
        <begin position="765"/>
        <end position="778"/>
    </location>
</feature>
<evidence type="ECO:0000256" key="3">
    <source>
        <dbReference type="ARBA" id="ARBA00022801"/>
    </source>
</evidence>
<evidence type="ECO:0000256" key="1">
    <source>
        <dbReference type="ARBA" id="ARBA00005234"/>
    </source>
</evidence>
<feature type="region of interest" description="Disordered" evidence="4">
    <location>
        <begin position="765"/>
        <end position="787"/>
    </location>
</feature>
<feature type="compositionally biased region" description="Low complexity" evidence="4">
    <location>
        <begin position="906"/>
        <end position="918"/>
    </location>
</feature>
<feature type="compositionally biased region" description="Basic residues" evidence="4">
    <location>
        <begin position="937"/>
        <end position="957"/>
    </location>
</feature>
<keyword evidence="2" id="KW-0645">Protease</keyword>
<sequence length="1330" mass="149794">MDRNFQGEAAVSRDRIYSFLDAILQVFSELEEVRTNFSGHLNTDMVLLWTKFIQMAEEENLDHLLVHPRATWNYNITINTHCLHKLISDVDKILDRAGERAEFESGCFGHYLDFPKGGYFQAQFIHSLLLRQIFIPGGSEDELWFALGKTKARFGKREFCLCTGLKFGRLSDIPSREYEVVPGGIHARYFQGRKKVVIADLKAPFMAEDFDRPHDALKLALLLFANRVLFGQDDRNQVAYWMFSLVEDVQAFNNFAWGHYVFKMTLHYIRQGFKVPADPLGPTTRYNLYGFIWALQFWAAEAIPVMRNKCGKLIGDPNGAPRYRKYCFKQRGSGMVNAWTEAETSGKLTGLPELVPTEHELQKHYWRDIDVDLSEGPQWKPSGSTEDEEPTRRKRRPREKTNGGRRVRARVDTTDRTDTVLPDIQRSNVRQGSFPQPADHPVHSLDQGAAGPVDDARQEDFCQREASNGRGRHSVGHTTDELEVPRQFVGPEVLERVLNAVNAIPERVRSIVHEEMGADRVRNIVNEGLRREIEGLRRMLGFQVWDGNSGDQPQRVGSGEHAEEGLGGDQATYSDGAGYEEGDDDGRQDDQDWQDDSGCVYDRVNDDQLHYEKHVCVDDISDLDESNLPLALCEDLLSLERAGGLEVAATPSLALRSQFGVDKLFSQMPLYLWPREAGILSLFGIPGLVHPGVPGAEDPDVTQWSLASASPFSNRETSLLLGAPQNMHSCPVSDEEKTDTACQEEELPKEDESLLPLVLWQDPSAHDRPCPVEGRHSGPDYPSEDQSCPMLLAAQNTESCPVSDEGNLQINGEDEDIPKEDESLLALVLWQDPSSQYLPRPVAVTQSGHDDPSEDQTCATLLASQNTQSSPVSDEGGSEKKGEDEDIPDASKVSSTAVQSPPSHPVSPSHSHSHPSVVIKSDSDVEIPTGSPPAPLPRKRGEKHTGRKTPCRLRRLSRIVSPTLRVDENSSEQMSGSAPCSSGEQSSCASTNQRKRRLSAIISQPLPNWEPPVIEVHTDDIRASTQQVLDETALARQRQRELWVRNPYSNPLGRGNLSTGPSEEAYAHFKRDSKLLYRNVGLEVMQTQDFFISLEDNDSHLLDTHVDAYLNLLNKMRGSKTSPYKFKDRMGIVDCNFFDELAKVWAGWQPNFHGRLVQPFSVKDFVIRPEWKQYCDGRRPDWGSPWDSCDKVVVPCKVEDGHRVVCVVDLLLWEIQVYDPKAHWVPQGGTHICQQILPLRRLFPVICLQAGFLNRTGRRTYDSTPMKARRMDEKQVPRQISSKSNGVLVLLMIRSLLRGLKCVKTAERDIKSHRQDIAYEIFTNSLPEEC</sequence>
<dbReference type="Gene3D" id="3.40.395.10">
    <property type="entry name" value="Adenoviral Proteinase, Chain A"/>
    <property type="match status" value="1"/>
</dbReference>
<feature type="region of interest" description="Disordered" evidence="4">
    <location>
        <begin position="547"/>
        <end position="599"/>
    </location>
</feature>
<feature type="region of interest" description="Disordered" evidence="4">
    <location>
        <begin position="863"/>
        <end position="996"/>
    </location>
</feature>
<reference evidence="6" key="1">
    <citation type="journal article" date="2022" name="Plant J.">
        <title>Strategies of tolerance reflected in two North American maple genomes.</title>
        <authorList>
            <person name="McEvoy S.L."/>
            <person name="Sezen U.U."/>
            <person name="Trouern-Trend A."/>
            <person name="McMahon S.M."/>
            <person name="Schaberg P.G."/>
            <person name="Yang J."/>
            <person name="Wegrzyn J.L."/>
            <person name="Swenson N.G."/>
        </authorList>
    </citation>
    <scope>NUCLEOTIDE SEQUENCE</scope>
    <source>
        <strain evidence="6">NS2018</strain>
    </source>
</reference>
<dbReference type="GO" id="GO:0008234">
    <property type="term" value="F:cysteine-type peptidase activity"/>
    <property type="evidence" value="ECO:0007669"/>
    <property type="project" value="InterPro"/>
</dbReference>
<comment type="caution">
    <text evidence="6">The sequence shown here is derived from an EMBL/GenBank/DDBJ whole genome shotgun (WGS) entry which is preliminary data.</text>
</comment>
<feature type="region of interest" description="Disordered" evidence="4">
    <location>
        <begin position="729"/>
        <end position="749"/>
    </location>
</feature>
<dbReference type="Pfam" id="PF09331">
    <property type="entry name" value="DUF1985"/>
    <property type="match status" value="1"/>
</dbReference>
<feature type="region of interest" description="Disordered" evidence="4">
    <location>
        <begin position="373"/>
        <end position="456"/>
    </location>
</feature>
<comment type="similarity">
    <text evidence="1">Belongs to the peptidase C48 family.</text>
</comment>
<dbReference type="EMBL" id="JAUESC010000179">
    <property type="protein sequence ID" value="KAK0593974.1"/>
    <property type="molecule type" value="Genomic_DNA"/>
</dbReference>
<dbReference type="InterPro" id="IPR003653">
    <property type="entry name" value="Peptidase_C48_C"/>
</dbReference>
<feature type="compositionally biased region" description="Polar residues" evidence="4">
    <location>
        <begin position="971"/>
        <end position="992"/>
    </location>
</feature>
<evidence type="ECO:0000313" key="8">
    <source>
        <dbReference type="Proteomes" id="UP001168877"/>
    </source>
</evidence>
<organism evidence="6 8">
    <name type="scientific">Acer saccharum</name>
    <name type="common">Sugar maple</name>
    <dbReference type="NCBI Taxonomy" id="4024"/>
    <lineage>
        <taxon>Eukaryota</taxon>
        <taxon>Viridiplantae</taxon>
        <taxon>Streptophyta</taxon>
        <taxon>Embryophyta</taxon>
        <taxon>Tracheophyta</taxon>
        <taxon>Spermatophyta</taxon>
        <taxon>Magnoliopsida</taxon>
        <taxon>eudicotyledons</taxon>
        <taxon>Gunneridae</taxon>
        <taxon>Pentapetalae</taxon>
        <taxon>rosids</taxon>
        <taxon>malvids</taxon>
        <taxon>Sapindales</taxon>
        <taxon>Sapindaceae</taxon>
        <taxon>Hippocastanoideae</taxon>
        <taxon>Acereae</taxon>
        <taxon>Acer</taxon>
    </lineage>
</organism>
<reference evidence="6" key="2">
    <citation type="submission" date="2023-06" db="EMBL/GenBank/DDBJ databases">
        <authorList>
            <person name="Swenson N.G."/>
            <person name="Wegrzyn J.L."/>
            <person name="Mcevoy S.L."/>
        </authorList>
    </citation>
    <scope>NUCLEOTIDE SEQUENCE</scope>
    <source>
        <strain evidence="6">NS2018</strain>
        <tissue evidence="6">Leaf</tissue>
    </source>
</reference>
<dbReference type="Proteomes" id="UP001168877">
    <property type="component" value="Unassembled WGS sequence"/>
</dbReference>
<dbReference type="SUPFAM" id="SSF54001">
    <property type="entry name" value="Cysteine proteinases"/>
    <property type="match status" value="1"/>
</dbReference>
<protein>
    <recommendedName>
        <fullName evidence="5">Ubiquitin-like protease family profile domain-containing protein</fullName>
    </recommendedName>
</protein>
<name>A0AA39RWF6_ACESA</name>
<dbReference type="Pfam" id="PF02902">
    <property type="entry name" value="Peptidase_C48"/>
    <property type="match status" value="1"/>
</dbReference>
<evidence type="ECO:0000259" key="5">
    <source>
        <dbReference type="PROSITE" id="PS50600"/>
    </source>
</evidence>
<evidence type="ECO:0000256" key="2">
    <source>
        <dbReference type="ARBA" id="ARBA00022670"/>
    </source>
</evidence>
<accession>A0AA39RWF6</accession>
<dbReference type="PANTHER" id="PTHR48449:SF1">
    <property type="entry name" value="DUF1985 DOMAIN-CONTAINING PROTEIN"/>
    <property type="match status" value="1"/>
</dbReference>
<feature type="domain" description="Ubiquitin-like protease family profile" evidence="5">
    <location>
        <begin position="1084"/>
        <end position="1296"/>
    </location>
</feature>